<comment type="caution">
    <text evidence="1">The sequence shown here is derived from an EMBL/GenBank/DDBJ whole genome shotgun (WGS) entry which is preliminary data.</text>
</comment>
<evidence type="ECO:0000313" key="2">
    <source>
        <dbReference type="Proteomes" id="UP000076882"/>
    </source>
</evidence>
<name>A0A162EXS9_LACPN</name>
<protein>
    <recommendedName>
        <fullName evidence="3">DUF4393 domain-containing protein</fullName>
    </recommendedName>
</protein>
<dbReference type="Gene3D" id="3.30.110.190">
    <property type="match status" value="1"/>
</dbReference>
<dbReference type="EMBL" id="LUXM01000040">
    <property type="protein sequence ID" value="KZU92189.1"/>
    <property type="molecule type" value="Genomic_DNA"/>
</dbReference>
<proteinExistence type="predicted"/>
<evidence type="ECO:0000313" key="1">
    <source>
        <dbReference type="EMBL" id="KZU92189.1"/>
    </source>
</evidence>
<evidence type="ECO:0008006" key="3">
    <source>
        <dbReference type="Google" id="ProtNLM"/>
    </source>
</evidence>
<sequence>MDPELLKSVSDFVPNTTKEQLFNPTANAIGRGVGGIFAWIFQKPIKYGIIKEKEFADLANKTSDELKKIPEENKDDSKKGLSIKTLESAKYSMDNEQLRRWFAKLLSSTVDNRVNKTVSPLFPTVLSNMSPTDAKFLYLLKSKNTIPVLILAANVKNNPGQSVPITHEIVDESYPGNTHRYSDFGSQIDFLSSFGIIESSTSFLGNTSLVSAAAKASYNSIKSTNLFKYAESNYAPKGYNITVVEGYAKLTALGESFIDVAMPK</sequence>
<reference evidence="1 2" key="1">
    <citation type="submission" date="2016-03" db="EMBL/GenBank/DDBJ databases">
        <title>Comparative genomics of 54 Lactobacillus plantarum strains reveals genomic uncoupling from niche constraints.</title>
        <authorList>
            <person name="Martino M.E."/>
        </authorList>
    </citation>
    <scope>NUCLEOTIDE SEQUENCE [LARGE SCALE GENOMIC DNA]</scope>
    <source>
        <strain evidence="1 2">19.1</strain>
    </source>
</reference>
<accession>A0A162EXS9</accession>
<dbReference type="AlphaFoldDB" id="A0A162EXS9"/>
<dbReference type="Proteomes" id="UP000076882">
    <property type="component" value="Unassembled WGS sequence"/>
</dbReference>
<dbReference type="Pfam" id="PF14337">
    <property type="entry name" value="Abi_alpha"/>
    <property type="match status" value="1"/>
</dbReference>
<organism evidence="1 2">
    <name type="scientific">Lactiplantibacillus plantarum</name>
    <name type="common">Lactobacillus plantarum</name>
    <dbReference type="NCBI Taxonomy" id="1590"/>
    <lineage>
        <taxon>Bacteria</taxon>
        <taxon>Bacillati</taxon>
        <taxon>Bacillota</taxon>
        <taxon>Bacilli</taxon>
        <taxon>Lactobacillales</taxon>
        <taxon>Lactobacillaceae</taxon>
        <taxon>Lactiplantibacillus</taxon>
    </lineage>
</organism>
<dbReference type="InterPro" id="IPR025506">
    <property type="entry name" value="Abi_alpha"/>
</dbReference>
<dbReference type="PATRIC" id="fig|1590.201.peg.3414"/>
<gene>
    <name evidence="1" type="ORF">Lp19_3475</name>
</gene>